<evidence type="ECO:0000313" key="3">
    <source>
        <dbReference type="Proteomes" id="UP000268093"/>
    </source>
</evidence>
<dbReference type="EMBL" id="RBNI01013727">
    <property type="protein sequence ID" value="RUP26248.1"/>
    <property type="molecule type" value="Genomic_DNA"/>
</dbReference>
<feature type="region of interest" description="Disordered" evidence="1">
    <location>
        <begin position="97"/>
        <end position="125"/>
    </location>
</feature>
<reference evidence="2 3" key="1">
    <citation type="journal article" date="2018" name="New Phytol.">
        <title>Phylogenomics of Endogonaceae and evolution of mycorrhizas within Mucoromycota.</title>
        <authorList>
            <person name="Chang Y."/>
            <person name="Desiro A."/>
            <person name="Na H."/>
            <person name="Sandor L."/>
            <person name="Lipzen A."/>
            <person name="Clum A."/>
            <person name="Barry K."/>
            <person name="Grigoriev I.V."/>
            <person name="Martin F.M."/>
            <person name="Stajich J.E."/>
            <person name="Smith M.E."/>
            <person name="Bonito G."/>
            <person name="Spatafora J.W."/>
        </authorList>
    </citation>
    <scope>NUCLEOTIDE SEQUENCE [LARGE SCALE GENOMIC DNA]</scope>
    <source>
        <strain evidence="2 3">GMNB39</strain>
    </source>
</reference>
<evidence type="ECO:0000256" key="1">
    <source>
        <dbReference type="SAM" id="MobiDB-lite"/>
    </source>
</evidence>
<dbReference type="AlphaFoldDB" id="A0A433BJ14"/>
<keyword evidence="3" id="KW-1185">Reference proteome</keyword>
<accession>A0A433BJ14</accession>
<name>A0A433BJ14_9FUNG</name>
<sequence>MRINTAQSTTEFNGQVESSVVIPGELTGQKCSISTKTTFCSYHADGSFPIAITGWVWFRYDKKLMYGHYDWAYLLEGNLSDDDRSIQQKIEVVAATNSNSESTALRPASATRSRAAPGRTRNTRR</sequence>
<protein>
    <submittedName>
        <fullName evidence="2">Uncharacterized protein</fullName>
    </submittedName>
</protein>
<comment type="caution">
    <text evidence="2">The sequence shown here is derived from an EMBL/GenBank/DDBJ whole genome shotgun (WGS) entry which is preliminary data.</text>
</comment>
<evidence type="ECO:0000313" key="2">
    <source>
        <dbReference type="EMBL" id="RUP26248.1"/>
    </source>
</evidence>
<proteinExistence type="predicted"/>
<feature type="compositionally biased region" description="Low complexity" evidence="1">
    <location>
        <begin position="102"/>
        <end position="125"/>
    </location>
</feature>
<gene>
    <name evidence="2" type="ORF">BC936DRAFT_138787</name>
</gene>
<organism evidence="2 3">
    <name type="scientific">Jimgerdemannia flammicorona</name>
    <dbReference type="NCBI Taxonomy" id="994334"/>
    <lineage>
        <taxon>Eukaryota</taxon>
        <taxon>Fungi</taxon>
        <taxon>Fungi incertae sedis</taxon>
        <taxon>Mucoromycota</taxon>
        <taxon>Mucoromycotina</taxon>
        <taxon>Endogonomycetes</taxon>
        <taxon>Endogonales</taxon>
        <taxon>Endogonaceae</taxon>
        <taxon>Jimgerdemannia</taxon>
    </lineage>
</organism>
<dbReference type="Proteomes" id="UP000268093">
    <property type="component" value="Unassembled WGS sequence"/>
</dbReference>